<keyword evidence="1" id="KW-0812">Transmembrane</keyword>
<feature type="transmembrane region" description="Helical" evidence="1">
    <location>
        <begin position="111"/>
        <end position="135"/>
    </location>
</feature>
<evidence type="ECO:0000313" key="2">
    <source>
        <dbReference type="EMBL" id="PVJ00726.1"/>
    </source>
</evidence>
<sequence length="141" mass="15664">MTKHQRMLLSGASHCLWCGVVLGLLAADMYPSVVPAFSAPVLRGLAVASLFSVLLWMTVSFLGGISWTYIWGAMLLPPLATLLLCHVGWLGYSFIFWKWDYDFSLFIREAVFPVVFLVWGACSFLIVPLIFLFILSPGGVE</sequence>
<protein>
    <submittedName>
        <fullName evidence="2">Uncharacterized protein</fullName>
    </submittedName>
</protein>
<dbReference type="EMBL" id="QDLQ01000001">
    <property type="protein sequence ID" value="PVJ00726.1"/>
    <property type="molecule type" value="Genomic_DNA"/>
</dbReference>
<dbReference type="AlphaFoldDB" id="A0A2T8TGC5"/>
<keyword evidence="1" id="KW-0472">Membrane</keyword>
<keyword evidence="1" id="KW-1133">Transmembrane helix</keyword>
<comment type="caution">
    <text evidence="2">The sequence shown here is derived from an EMBL/GenBank/DDBJ whole genome shotgun (WGS) entry which is preliminary data.</text>
</comment>
<gene>
    <name evidence="2" type="ORF">C4860_00480</name>
</gene>
<proteinExistence type="predicted"/>
<reference evidence="2 3" key="1">
    <citation type="submission" date="2018-04" db="EMBL/GenBank/DDBJ databases">
        <title>Serotype diversity and antimicrobial resistance among Salmonella enterica isolated from patients at an equine referral hospital.</title>
        <authorList>
            <person name="Leon I.M."/>
            <person name="Lawhon S.D."/>
            <person name="Norman K.N."/>
            <person name="Threadgill D.S."/>
            <person name="Ohta N."/>
            <person name="Vinasco J."/>
            <person name="Scott H.M."/>
        </authorList>
    </citation>
    <scope>NUCLEOTIDE SEQUENCE [LARGE SCALE GENOMIC DNA]</scope>
    <source>
        <strain evidence="2 3">235</strain>
    </source>
</reference>
<feature type="transmembrane region" description="Helical" evidence="1">
    <location>
        <begin position="79"/>
        <end position="99"/>
    </location>
</feature>
<dbReference type="Proteomes" id="UP000245912">
    <property type="component" value="Unassembled WGS sequence"/>
</dbReference>
<feature type="transmembrane region" description="Helical" evidence="1">
    <location>
        <begin position="48"/>
        <end position="72"/>
    </location>
</feature>
<organism evidence="2 3">
    <name type="scientific">Salmonella enterica</name>
    <name type="common">Salmonella choleraesuis</name>
    <dbReference type="NCBI Taxonomy" id="28901"/>
    <lineage>
        <taxon>Bacteria</taxon>
        <taxon>Pseudomonadati</taxon>
        <taxon>Pseudomonadota</taxon>
        <taxon>Gammaproteobacteria</taxon>
        <taxon>Enterobacterales</taxon>
        <taxon>Enterobacteriaceae</taxon>
        <taxon>Salmonella</taxon>
    </lineage>
</organism>
<name>A0A2T8TGC5_SALER</name>
<accession>A0A2T8TGC5</accession>
<evidence type="ECO:0000313" key="3">
    <source>
        <dbReference type="Proteomes" id="UP000245912"/>
    </source>
</evidence>
<evidence type="ECO:0000256" key="1">
    <source>
        <dbReference type="SAM" id="Phobius"/>
    </source>
</evidence>